<dbReference type="InterPro" id="IPR003673">
    <property type="entry name" value="CoA-Trfase_fam_III"/>
</dbReference>
<accession>A0A7W1WR65</accession>
<evidence type="ECO:0000313" key="2">
    <source>
        <dbReference type="Proteomes" id="UP000535491"/>
    </source>
</evidence>
<dbReference type="Pfam" id="PF02515">
    <property type="entry name" value="CoA_transf_3"/>
    <property type="match status" value="1"/>
</dbReference>
<dbReference type="InterPro" id="IPR050509">
    <property type="entry name" value="CoA-transferase_III"/>
</dbReference>
<dbReference type="Gene3D" id="3.30.1540.10">
    <property type="entry name" value="formyl-coa transferase, domain 3"/>
    <property type="match status" value="1"/>
</dbReference>
<organism evidence="1 2">
    <name type="scientific">Paenactinomyces guangxiensis</name>
    <dbReference type="NCBI Taxonomy" id="1490290"/>
    <lineage>
        <taxon>Bacteria</taxon>
        <taxon>Bacillati</taxon>
        <taxon>Bacillota</taxon>
        <taxon>Bacilli</taxon>
        <taxon>Bacillales</taxon>
        <taxon>Thermoactinomycetaceae</taxon>
        <taxon>Paenactinomyces</taxon>
    </lineage>
</organism>
<dbReference type="EMBL" id="JACEIQ010000008">
    <property type="protein sequence ID" value="MBA4494574.1"/>
    <property type="molecule type" value="Genomic_DNA"/>
</dbReference>
<dbReference type="PANTHER" id="PTHR48228">
    <property type="entry name" value="SUCCINYL-COA--D-CITRAMALATE COA-TRANSFERASE"/>
    <property type="match status" value="1"/>
</dbReference>
<sequence>MLEGVRIIDFTQTLPGPFASMRLADRGAEVIKIEPLKGEPARYMGEMKDGVGLLYLANNRNKKSIALNLKTEEGKQIALNLARHCDVLIESFRPGVMERLGLSYQEVSRVNPIVIYASLSGYGQNGLMSRQASHDLNFMALSGALAQLRDQKGSLIHPTILLADMVGGISASETILAALVQRGIKKRGGYLDISILEEMVRLMGTHAAIYNETGNKHGPVLLAGGMISYGLYGTKDERTVALAALEPKFWTHFCHAVDRSQWIPAQMTPQTDSNPVYLELCQLFQSRTWEEWLEFGLKADCCLTPVIEAGEWEWHPHFLERKQKIRDEDSPSPVKVGQHTREILQEWLRADEEQIDKWIENRIIL</sequence>
<dbReference type="InterPro" id="IPR023606">
    <property type="entry name" value="CoA-Trfase_III_dom_1_sf"/>
</dbReference>
<dbReference type="GO" id="GO:0016740">
    <property type="term" value="F:transferase activity"/>
    <property type="evidence" value="ECO:0007669"/>
    <property type="project" value="UniProtKB-KW"/>
</dbReference>
<dbReference type="AlphaFoldDB" id="A0A7W1WR65"/>
<gene>
    <name evidence="1" type="ORF">H1191_09680</name>
</gene>
<protein>
    <submittedName>
        <fullName evidence="1">CoA transferase</fullName>
    </submittedName>
</protein>
<keyword evidence="1" id="KW-0808">Transferase</keyword>
<dbReference type="SUPFAM" id="SSF89796">
    <property type="entry name" value="CoA-transferase family III (CaiB/BaiF)"/>
    <property type="match status" value="1"/>
</dbReference>
<evidence type="ECO:0000313" key="1">
    <source>
        <dbReference type="EMBL" id="MBA4494574.1"/>
    </source>
</evidence>
<dbReference type="PANTHER" id="PTHR48228:SF5">
    <property type="entry name" value="ALPHA-METHYLACYL-COA RACEMASE"/>
    <property type="match status" value="1"/>
</dbReference>
<dbReference type="InterPro" id="IPR044855">
    <property type="entry name" value="CoA-Trfase_III_dom3_sf"/>
</dbReference>
<dbReference type="RefSeq" id="WP_181751815.1">
    <property type="nucleotide sequence ID" value="NZ_JACEIQ010000008.1"/>
</dbReference>
<dbReference type="Proteomes" id="UP000535491">
    <property type="component" value="Unassembled WGS sequence"/>
</dbReference>
<keyword evidence="2" id="KW-1185">Reference proteome</keyword>
<comment type="caution">
    <text evidence="1">The sequence shown here is derived from an EMBL/GenBank/DDBJ whole genome shotgun (WGS) entry which is preliminary data.</text>
</comment>
<proteinExistence type="predicted"/>
<reference evidence="1 2" key="1">
    <citation type="submission" date="2020-07" db="EMBL/GenBank/DDBJ databases">
        <authorList>
            <person name="Feng H."/>
        </authorList>
    </citation>
    <scope>NUCLEOTIDE SEQUENCE [LARGE SCALE GENOMIC DNA]</scope>
    <source>
        <strain evidence="2">s-10</strain>
    </source>
</reference>
<name>A0A7W1WR65_9BACL</name>
<dbReference type="Gene3D" id="3.40.50.10540">
    <property type="entry name" value="Crotonobetainyl-coa:carnitine coa-transferase, domain 1"/>
    <property type="match status" value="1"/>
</dbReference>